<evidence type="ECO:0000313" key="2">
    <source>
        <dbReference type="Proteomes" id="UP000297385"/>
    </source>
</evidence>
<proteinExistence type="predicted"/>
<dbReference type="Proteomes" id="UP000297385">
    <property type="component" value="Unassembled WGS sequence"/>
</dbReference>
<sequence length="88" mass="10159">MKLIDSPHRVKITRDLRRYSSNSLRDSPAEVPIMGIVRDKGMPTAMEPTRQSYRPHLSSIRRSQSRHPLLHRFLTTTSLDAPSFKAIF</sequence>
<evidence type="ECO:0000313" key="1">
    <source>
        <dbReference type="EMBL" id="TFE39826.1"/>
    </source>
</evidence>
<organism evidence="1 2">
    <name type="scientific">Paraburkholderia dipogonis</name>
    <dbReference type="NCBI Taxonomy" id="1211383"/>
    <lineage>
        <taxon>Bacteria</taxon>
        <taxon>Pseudomonadati</taxon>
        <taxon>Pseudomonadota</taxon>
        <taxon>Betaproteobacteria</taxon>
        <taxon>Burkholderiales</taxon>
        <taxon>Burkholderiaceae</taxon>
        <taxon>Paraburkholderia</taxon>
    </lineage>
</organism>
<comment type="caution">
    <text evidence="1">The sequence shown here is derived from an EMBL/GenBank/DDBJ whole genome shotgun (WGS) entry which is preliminary data.</text>
</comment>
<dbReference type="EMBL" id="SNVI01000002">
    <property type="protein sequence ID" value="TFE39826.1"/>
    <property type="molecule type" value="Genomic_DNA"/>
</dbReference>
<name>A0A4Y8MQQ4_9BURK</name>
<reference evidence="1 2" key="1">
    <citation type="submission" date="2019-03" db="EMBL/GenBank/DDBJ databases">
        <title>Complete Genome Sequence of Paraburkholderia dipogonis ICMP 19430T, a Nitrogen-fixing Symbiont of the South African Invasive Legume Dipogon lignosus in New Zealand.</title>
        <authorList>
            <person name="De Meyer S.E."/>
        </authorList>
    </citation>
    <scope>NUCLEOTIDE SEQUENCE [LARGE SCALE GENOMIC DNA]</scope>
    <source>
        <strain evidence="1 2">ICMP 19430</strain>
    </source>
</reference>
<dbReference type="RefSeq" id="WP_134460939.1">
    <property type="nucleotide sequence ID" value="NZ_JBHMFL010000058.1"/>
</dbReference>
<gene>
    <name evidence="1" type="ORF">E2553_23795</name>
</gene>
<dbReference type="GeneID" id="97304957"/>
<protein>
    <submittedName>
        <fullName evidence="1">Uncharacterized protein</fullName>
    </submittedName>
</protein>
<dbReference type="AlphaFoldDB" id="A0A4Y8MQQ4"/>
<accession>A0A4Y8MQQ4</accession>